<evidence type="ECO:0000313" key="1">
    <source>
        <dbReference type="EMBL" id="TFL00176.1"/>
    </source>
</evidence>
<dbReference type="Gene3D" id="3.40.50.300">
    <property type="entry name" value="P-loop containing nucleotide triphosphate hydrolases"/>
    <property type="match status" value="1"/>
</dbReference>
<reference evidence="1 2" key="1">
    <citation type="journal article" date="2019" name="Nat. Ecol. Evol.">
        <title>Megaphylogeny resolves global patterns of mushroom evolution.</title>
        <authorList>
            <person name="Varga T."/>
            <person name="Krizsan K."/>
            <person name="Foldi C."/>
            <person name="Dima B."/>
            <person name="Sanchez-Garcia M."/>
            <person name="Sanchez-Ramirez S."/>
            <person name="Szollosi G.J."/>
            <person name="Szarkandi J.G."/>
            <person name="Papp V."/>
            <person name="Albert L."/>
            <person name="Andreopoulos W."/>
            <person name="Angelini C."/>
            <person name="Antonin V."/>
            <person name="Barry K.W."/>
            <person name="Bougher N.L."/>
            <person name="Buchanan P."/>
            <person name="Buyck B."/>
            <person name="Bense V."/>
            <person name="Catcheside P."/>
            <person name="Chovatia M."/>
            <person name="Cooper J."/>
            <person name="Damon W."/>
            <person name="Desjardin D."/>
            <person name="Finy P."/>
            <person name="Geml J."/>
            <person name="Haridas S."/>
            <person name="Hughes K."/>
            <person name="Justo A."/>
            <person name="Karasinski D."/>
            <person name="Kautmanova I."/>
            <person name="Kiss B."/>
            <person name="Kocsube S."/>
            <person name="Kotiranta H."/>
            <person name="LaButti K.M."/>
            <person name="Lechner B.E."/>
            <person name="Liimatainen K."/>
            <person name="Lipzen A."/>
            <person name="Lukacs Z."/>
            <person name="Mihaltcheva S."/>
            <person name="Morgado L.N."/>
            <person name="Niskanen T."/>
            <person name="Noordeloos M.E."/>
            <person name="Ohm R.A."/>
            <person name="Ortiz-Santana B."/>
            <person name="Ovrebo C."/>
            <person name="Racz N."/>
            <person name="Riley R."/>
            <person name="Savchenko A."/>
            <person name="Shiryaev A."/>
            <person name="Soop K."/>
            <person name="Spirin V."/>
            <person name="Szebenyi C."/>
            <person name="Tomsovsky M."/>
            <person name="Tulloss R.E."/>
            <person name="Uehling J."/>
            <person name="Grigoriev I.V."/>
            <person name="Vagvolgyi C."/>
            <person name="Papp T."/>
            <person name="Martin F.M."/>
            <person name="Miettinen O."/>
            <person name="Hibbett D.S."/>
            <person name="Nagy L.G."/>
        </authorList>
    </citation>
    <scope>NUCLEOTIDE SEQUENCE [LARGE SCALE GENOMIC DNA]</scope>
    <source>
        <strain evidence="1 2">CBS 309.79</strain>
    </source>
</reference>
<proteinExistence type="predicted"/>
<keyword evidence="2" id="KW-1185">Reference proteome</keyword>
<dbReference type="Proteomes" id="UP000305067">
    <property type="component" value="Unassembled WGS sequence"/>
</dbReference>
<dbReference type="AlphaFoldDB" id="A0A5C3QDP4"/>
<evidence type="ECO:0008006" key="3">
    <source>
        <dbReference type="Google" id="ProtNLM"/>
    </source>
</evidence>
<dbReference type="InterPro" id="IPR027417">
    <property type="entry name" value="P-loop_NTPase"/>
</dbReference>
<dbReference type="EMBL" id="ML178830">
    <property type="protein sequence ID" value="TFL00176.1"/>
    <property type="molecule type" value="Genomic_DNA"/>
</dbReference>
<name>A0A5C3QDP4_9AGAR</name>
<gene>
    <name evidence="1" type="ORF">BDV98DRAFT_594346</name>
</gene>
<sequence>MAANLDTNAARSSSNSGTHWFSKEDRLYHWKPYRTILSSDQQFYSSFARMDSAKGQIFSHNIGGIEIIGSGNNVSIRSSSQNFVGRKQESEQMRKFFFGDRGVFDRPRIFLLIGVGGCGKTQLARRSMHRVYGKVNDGLGQALHVDASTL</sequence>
<accession>A0A5C3QDP4</accession>
<dbReference type="SUPFAM" id="SSF52540">
    <property type="entry name" value="P-loop containing nucleoside triphosphate hydrolases"/>
    <property type="match status" value="1"/>
</dbReference>
<dbReference type="OrthoDB" id="3258722at2759"/>
<evidence type="ECO:0000313" key="2">
    <source>
        <dbReference type="Proteomes" id="UP000305067"/>
    </source>
</evidence>
<organism evidence="1 2">
    <name type="scientific">Pterulicium gracile</name>
    <dbReference type="NCBI Taxonomy" id="1884261"/>
    <lineage>
        <taxon>Eukaryota</taxon>
        <taxon>Fungi</taxon>
        <taxon>Dikarya</taxon>
        <taxon>Basidiomycota</taxon>
        <taxon>Agaricomycotina</taxon>
        <taxon>Agaricomycetes</taxon>
        <taxon>Agaricomycetidae</taxon>
        <taxon>Agaricales</taxon>
        <taxon>Pleurotineae</taxon>
        <taxon>Pterulaceae</taxon>
        <taxon>Pterulicium</taxon>
    </lineage>
</organism>
<protein>
    <recommendedName>
        <fullName evidence="3">P-loop containing nucleoside triphosphate hydrolase protein</fullName>
    </recommendedName>
</protein>